<feature type="domain" description="RNA polymerase sigma factor 70 region 4 type 2" evidence="8">
    <location>
        <begin position="131"/>
        <end position="181"/>
    </location>
</feature>
<name>A0ABU0E6C1_9FIRM</name>
<evidence type="ECO:0000313" key="9">
    <source>
        <dbReference type="EMBL" id="MDQ0362443.1"/>
    </source>
</evidence>
<dbReference type="SUPFAM" id="SSF88946">
    <property type="entry name" value="Sigma2 domain of RNA polymerase sigma factors"/>
    <property type="match status" value="1"/>
</dbReference>
<evidence type="ECO:0000259" key="7">
    <source>
        <dbReference type="Pfam" id="PF04542"/>
    </source>
</evidence>
<comment type="caution">
    <text evidence="9">The sequence shown here is derived from an EMBL/GenBank/DDBJ whole genome shotgun (WGS) entry which is preliminary data.</text>
</comment>
<dbReference type="Gene3D" id="1.10.10.10">
    <property type="entry name" value="Winged helix-like DNA-binding domain superfamily/Winged helix DNA-binding domain"/>
    <property type="match status" value="1"/>
</dbReference>
<dbReference type="InterPro" id="IPR007627">
    <property type="entry name" value="RNA_pol_sigma70_r2"/>
</dbReference>
<comment type="similarity">
    <text evidence="1 6">Belongs to the sigma-70 factor family. ECF subfamily.</text>
</comment>
<protein>
    <recommendedName>
        <fullName evidence="6">RNA polymerase sigma factor</fullName>
    </recommendedName>
</protein>
<dbReference type="RefSeq" id="WP_307410063.1">
    <property type="nucleotide sequence ID" value="NZ_JAUSUR010000006.1"/>
</dbReference>
<evidence type="ECO:0000256" key="1">
    <source>
        <dbReference type="ARBA" id="ARBA00010641"/>
    </source>
</evidence>
<evidence type="ECO:0000256" key="6">
    <source>
        <dbReference type="RuleBase" id="RU000716"/>
    </source>
</evidence>
<dbReference type="InterPro" id="IPR013249">
    <property type="entry name" value="RNA_pol_sigma70_r4_t2"/>
</dbReference>
<evidence type="ECO:0000256" key="2">
    <source>
        <dbReference type="ARBA" id="ARBA00023015"/>
    </source>
</evidence>
<dbReference type="PANTHER" id="PTHR43133">
    <property type="entry name" value="RNA POLYMERASE ECF-TYPE SIGMA FACTO"/>
    <property type="match status" value="1"/>
</dbReference>
<reference evidence="9 10" key="1">
    <citation type="submission" date="2023-07" db="EMBL/GenBank/DDBJ databases">
        <title>Genomic Encyclopedia of Type Strains, Phase IV (KMG-IV): sequencing the most valuable type-strain genomes for metagenomic binning, comparative biology and taxonomic classification.</title>
        <authorList>
            <person name="Goeker M."/>
        </authorList>
    </citation>
    <scope>NUCLEOTIDE SEQUENCE [LARGE SCALE GENOMIC DNA]</scope>
    <source>
        <strain evidence="9 10">DSM 16784</strain>
    </source>
</reference>
<organism evidence="9 10">
    <name type="scientific">Breznakia pachnodae</name>
    <dbReference type="NCBI Taxonomy" id="265178"/>
    <lineage>
        <taxon>Bacteria</taxon>
        <taxon>Bacillati</taxon>
        <taxon>Bacillota</taxon>
        <taxon>Erysipelotrichia</taxon>
        <taxon>Erysipelotrichales</taxon>
        <taxon>Erysipelotrichaceae</taxon>
        <taxon>Breznakia</taxon>
    </lineage>
</organism>
<dbReference type="SUPFAM" id="SSF88659">
    <property type="entry name" value="Sigma3 and sigma4 domains of RNA polymerase sigma factors"/>
    <property type="match status" value="1"/>
</dbReference>
<sequence length="439" mass="49123">MERKRRQSGRKCIDESYITRFQAGDISAFAYIYDYYKDSLYYFSLKLMQNQADAEEVVQETFIKAYEKIHTLEQPKAFHAWLFSIAFNRSQSIHRKGSKMVGLGEETNLEEILKADNTQVGAIEEKEVFDAVKKELEQIPTKYAQVGMLKYFEGLSINEISEILEIPTGTVKTRLRRVRLAIKPGLASKGYGPRQYLSFAFTPFAFNLFQTLISDNALSSEKAVHLYESISENTDKIAAVGTGGAVISNFAKTGLSTVTKAGIAAALGVGAVGSYVVYESLSLEAATIETIDYYGEYTNKDVRVKIVMNNPVNNEEIAVTFNNETIVHNIEGNIITFDAQENGEYTVKVDDDTQVINIKNIDKQAPRVEDIQYENNVLTVSASDDLSGVDYEASKIIFNEKEVSLSQKELIEGELNGDVNLLIYDKTGNMISYVISIEK</sequence>
<accession>A0ABU0E6C1</accession>
<feature type="domain" description="RNA polymerase sigma-70 region 2" evidence="7">
    <location>
        <begin position="33"/>
        <end position="97"/>
    </location>
</feature>
<dbReference type="InterPro" id="IPR014284">
    <property type="entry name" value="RNA_pol_sigma-70_dom"/>
</dbReference>
<evidence type="ECO:0000256" key="3">
    <source>
        <dbReference type="ARBA" id="ARBA00023082"/>
    </source>
</evidence>
<dbReference type="Gene3D" id="1.10.1740.10">
    <property type="match status" value="1"/>
</dbReference>
<keyword evidence="4 6" id="KW-0238">DNA-binding</keyword>
<dbReference type="InterPro" id="IPR036388">
    <property type="entry name" value="WH-like_DNA-bd_sf"/>
</dbReference>
<dbReference type="EMBL" id="JAUSUR010000006">
    <property type="protein sequence ID" value="MDQ0362443.1"/>
    <property type="molecule type" value="Genomic_DNA"/>
</dbReference>
<dbReference type="Pfam" id="PF04542">
    <property type="entry name" value="Sigma70_r2"/>
    <property type="match status" value="1"/>
</dbReference>
<dbReference type="InterPro" id="IPR039425">
    <property type="entry name" value="RNA_pol_sigma-70-like"/>
</dbReference>
<dbReference type="Pfam" id="PF08281">
    <property type="entry name" value="Sigma70_r4_2"/>
    <property type="match status" value="1"/>
</dbReference>
<dbReference type="PROSITE" id="PS01063">
    <property type="entry name" value="SIGMA70_ECF"/>
    <property type="match status" value="1"/>
</dbReference>
<keyword evidence="2 6" id="KW-0805">Transcription regulation</keyword>
<keyword evidence="3 6" id="KW-0731">Sigma factor</keyword>
<dbReference type="NCBIfam" id="TIGR02937">
    <property type="entry name" value="sigma70-ECF"/>
    <property type="match status" value="1"/>
</dbReference>
<evidence type="ECO:0000259" key="8">
    <source>
        <dbReference type="Pfam" id="PF08281"/>
    </source>
</evidence>
<dbReference type="InterPro" id="IPR013324">
    <property type="entry name" value="RNA_pol_sigma_r3/r4-like"/>
</dbReference>
<proteinExistence type="inferred from homology"/>
<evidence type="ECO:0000313" key="10">
    <source>
        <dbReference type="Proteomes" id="UP001230220"/>
    </source>
</evidence>
<dbReference type="CDD" id="cd06171">
    <property type="entry name" value="Sigma70_r4"/>
    <property type="match status" value="1"/>
</dbReference>
<dbReference type="InterPro" id="IPR013325">
    <property type="entry name" value="RNA_pol_sigma_r2"/>
</dbReference>
<evidence type="ECO:0000256" key="5">
    <source>
        <dbReference type="ARBA" id="ARBA00023163"/>
    </source>
</evidence>
<dbReference type="InterPro" id="IPR000838">
    <property type="entry name" value="RNA_pol_sigma70_ECF_CS"/>
</dbReference>
<dbReference type="Proteomes" id="UP001230220">
    <property type="component" value="Unassembled WGS sequence"/>
</dbReference>
<gene>
    <name evidence="9" type="ORF">J2S15_003197</name>
</gene>
<dbReference type="PANTHER" id="PTHR43133:SF60">
    <property type="entry name" value="RNA POLYMERASE SIGMA FACTOR SIGV"/>
    <property type="match status" value="1"/>
</dbReference>
<keyword evidence="10" id="KW-1185">Reference proteome</keyword>
<evidence type="ECO:0000256" key="4">
    <source>
        <dbReference type="ARBA" id="ARBA00023125"/>
    </source>
</evidence>
<keyword evidence="5 6" id="KW-0804">Transcription</keyword>